<dbReference type="AlphaFoldDB" id="A0ABD3PSC3"/>
<name>A0ABD3PSC3_9STRA</name>
<gene>
    <name evidence="2" type="ORF">HJC23_004915</name>
</gene>
<dbReference type="Proteomes" id="UP001516023">
    <property type="component" value="Unassembled WGS sequence"/>
</dbReference>
<evidence type="ECO:0000313" key="2">
    <source>
        <dbReference type="EMBL" id="KAL3790933.1"/>
    </source>
</evidence>
<evidence type="ECO:0000256" key="1">
    <source>
        <dbReference type="SAM" id="Phobius"/>
    </source>
</evidence>
<organism evidence="2 3">
    <name type="scientific">Cyclotella cryptica</name>
    <dbReference type="NCBI Taxonomy" id="29204"/>
    <lineage>
        <taxon>Eukaryota</taxon>
        <taxon>Sar</taxon>
        <taxon>Stramenopiles</taxon>
        <taxon>Ochrophyta</taxon>
        <taxon>Bacillariophyta</taxon>
        <taxon>Coscinodiscophyceae</taxon>
        <taxon>Thalassiosirophycidae</taxon>
        <taxon>Stephanodiscales</taxon>
        <taxon>Stephanodiscaceae</taxon>
        <taxon>Cyclotella</taxon>
    </lineage>
</organism>
<accession>A0ABD3PSC3</accession>
<keyword evidence="1" id="KW-0812">Transmembrane</keyword>
<keyword evidence="1" id="KW-0472">Membrane</keyword>
<dbReference type="EMBL" id="JABMIG020000120">
    <property type="protein sequence ID" value="KAL3790933.1"/>
    <property type="molecule type" value="Genomic_DNA"/>
</dbReference>
<comment type="caution">
    <text evidence="2">The sequence shown here is derived from an EMBL/GenBank/DDBJ whole genome shotgun (WGS) entry which is preliminary data.</text>
</comment>
<keyword evidence="3" id="KW-1185">Reference proteome</keyword>
<keyword evidence="1" id="KW-1133">Transmembrane helix</keyword>
<evidence type="ECO:0000313" key="3">
    <source>
        <dbReference type="Proteomes" id="UP001516023"/>
    </source>
</evidence>
<protein>
    <submittedName>
        <fullName evidence="2">Uncharacterized protein</fullName>
    </submittedName>
</protein>
<reference evidence="2 3" key="1">
    <citation type="journal article" date="2020" name="G3 (Bethesda)">
        <title>Improved Reference Genome for Cyclotella cryptica CCMP332, a Model for Cell Wall Morphogenesis, Salinity Adaptation, and Lipid Production in Diatoms (Bacillariophyta).</title>
        <authorList>
            <person name="Roberts W.R."/>
            <person name="Downey K.M."/>
            <person name="Ruck E.C."/>
            <person name="Traller J.C."/>
            <person name="Alverson A.J."/>
        </authorList>
    </citation>
    <scope>NUCLEOTIDE SEQUENCE [LARGE SCALE GENOMIC DNA]</scope>
    <source>
        <strain evidence="2 3">CCMP332</strain>
    </source>
</reference>
<feature type="transmembrane region" description="Helical" evidence="1">
    <location>
        <begin position="50"/>
        <end position="69"/>
    </location>
</feature>
<sequence>MYPYAQATLKVILVGIVINEESSTGTKPKEASSSVLLTVGVFSFTNCPHLHPVMLLPYCFMVLINFQIFSKLKRWTELKSSYLIGFALHKIGCHGEDEKLTCEQSVGWQAHVLIDDGNGNYNKVIDIMDATWDRKV</sequence>
<proteinExistence type="predicted"/>